<dbReference type="Gene3D" id="1.10.1220.10">
    <property type="entry name" value="Met repressor-like"/>
    <property type="match status" value="1"/>
</dbReference>
<dbReference type="AlphaFoldDB" id="A0A1H0WYX9"/>
<name>A0A1H0WYX9_9BACI</name>
<evidence type="ECO:0000313" key="1">
    <source>
        <dbReference type="EMBL" id="SDP95446.1"/>
    </source>
</evidence>
<protein>
    <submittedName>
        <fullName evidence="1">CopG family transcriptional regulator / antitoxin EndoAI</fullName>
    </submittedName>
</protein>
<keyword evidence="2" id="KW-1185">Reference proteome</keyword>
<dbReference type="EMBL" id="FNJU01000018">
    <property type="protein sequence ID" value="SDP95446.1"/>
    <property type="molecule type" value="Genomic_DNA"/>
</dbReference>
<reference evidence="2" key="1">
    <citation type="submission" date="2016-10" db="EMBL/GenBank/DDBJ databases">
        <authorList>
            <person name="Varghese N."/>
            <person name="Submissions S."/>
        </authorList>
    </citation>
    <scope>NUCLEOTIDE SEQUENCE [LARGE SCALE GENOMIC DNA]</scope>
    <source>
        <strain evidence="2">IBRC-M10078</strain>
    </source>
</reference>
<dbReference type="InterPro" id="IPR013321">
    <property type="entry name" value="Arc_rbn_hlx_hlx"/>
</dbReference>
<accession>A0A1H0WYX9</accession>
<gene>
    <name evidence="1" type="ORF">SAMN05216565_11859</name>
</gene>
<proteinExistence type="predicted"/>
<dbReference type="STRING" id="930152.SAMN05216565_11859"/>
<dbReference type="Proteomes" id="UP000199159">
    <property type="component" value="Unassembled WGS sequence"/>
</dbReference>
<dbReference type="NCBIfam" id="NF041551">
    <property type="entry name" value="YlcI_YnfO_N"/>
    <property type="match status" value="1"/>
</dbReference>
<sequence>MFVSESSATTEILIRLPQNLISELDGLVKQENGNRNELIYQATKMYLRERKKRHIRESMRRGYMEMAKINLNIASEAFLAESEADHTVERLVSGG</sequence>
<organism evidence="1 2">
    <name type="scientific">Litchfieldia salsa</name>
    <dbReference type="NCBI Taxonomy" id="930152"/>
    <lineage>
        <taxon>Bacteria</taxon>
        <taxon>Bacillati</taxon>
        <taxon>Bacillota</taxon>
        <taxon>Bacilli</taxon>
        <taxon>Bacillales</taxon>
        <taxon>Bacillaceae</taxon>
        <taxon>Litchfieldia</taxon>
    </lineage>
</organism>
<dbReference type="GO" id="GO:0006355">
    <property type="term" value="P:regulation of DNA-templated transcription"/>
    <property type="evidence" value="ECO:0007669"/>
    <property type="project" value="InterPro"/>
</dbReference>
<evidence type="ECO:0000313" key="2">
    <source>
        <dbReference type="Proteomes" id="UP000199159"/>
    </source>
</evidence>